<protein>
    <submittedName>
        <fullName evidence="4">ABC transporter substrate-binding protein</fullName>
    </submittedName>
</protein>
<evidence type="ECO:0000256" key="2">
    <source>
        <dbReference type="SAM" id="SignalP"/>
    </source>
</evidence>
<evidence type="ECO:0000256" key="1">
    <source>
        <dbReference type="ARBA" id="ARBA00008814"/>
    </source>
</evidence>
<dbReference type="Proteomes" id="UP000279029">
    <property type="component" value="Chromosome"/>
</dbReference>
<dbReference type="InterPro" id="IPR002491">
    <property type="entry name" value="ABC_transptr_periplasmic_BD"/>
</dbReference>
<name>A0A3P7S0W8_9FIRM</name>
<dbReference type="EMBL" id="LR130778">
    <property type="protein sequence ID" value="VDN46559.1"/>
    <property type="molecule type" value="Genomic_DNA"/>
</dbReference>
<dbReference type="KEGG" id="cbar:PATL70BA_0693"/>
<feature type="signal peptide" evidence="2">
    <location>
        <begin position="1"/>
        <end position="23"/>
    </location>
</feature>
<dbReference type="SUPFAM" id="SSF53807">
    <property type="entry name" value="Helical backbone' metal receptor"/>
    <property type="match status" value="1"/>
</dbReference>
<dbReference type="InterPro" id="IPR050902">
    <property type="entry name" value="ABC_Transporter_SBP"/>
</dbReference>
<dbReference type="GO" id="GO:0071281">
    <property type="term" value="P:cellular response to iron ion"/>
    <property type="evidence" value="ECO:0007669"/>
    <property type="project" value="TreeGrafter"/>
</dbReference>
<comment type="similarity">
    <text evidence="1">Belongs to the bacterial solute-binding protein 8 family.</text>
</comment>
<dbReference type="Gene3D" id="3.40.50.1980">
    <property type="entry name" value="Nitrogenase molybdenum iron protein domain"/>
    <property type="match status" value="2"/>
</dbReference>
<feature type="domain" description="Fe/B12 periplasmic-binding" evidence="3">
    <location>
        <begin position="66"/>
        <end position="314"/>
    </location>
</feature>
<dbReference type="Pfam" id="PF01497">
    <property type="entry name" value="Peripla_BP_2"/>
    <property type="match status" value="1"/>
</dbReference>
<dbReference type="PROSITE" id="PS50983">
    <property type="entry name" value="FE_B12_PBP"/>
    <property type="match status" value="1"/>
</dbReference>
<keyword evidence="5" id="KW-1185">Reference proteome</keyword>
<feature type="chain" id="PRO_5018078669" evidence="2">
    <location>
        <begin position="24"/>
        <end position="315"/>
    </location>
</feature>
<dbReference type="PANTHER" id="PTHR30535">
    <property type="entry name" value="VITAMIN B12-BINDING PROTEIN"/>
    <property type="match status" value="1"/>
</dbReference>
<evidence type="ECO:0000259" key="3">
    <source>
        <dbReference type="PROSITE" id="PS50983"/>
    </source>
</evidence>
<sequence>MISKISRSIFIMIALMLLLAACAQEDVSIEENKTAPISNEGALEQYPMTIMDKYGDSVVIEAAPDTLMSLSPEITEIIFALNAGDLMIGRSTYCDYPIETEEIQDFGTLFDLNIESIVEANPDVLFLSSMASEELASNLKNQGITVVILDKDSTLEGTYEYFQIVGQIINRSDEAKVLEEKVGEQIEAVKVAVDGLTPPTVYYVVHAAEGVDTTATGETFIHDMITLAGGDNVAKDGSDWMYSLEKIVEKNPYIMLCSKYWDTKASIVTLEGYKDLEAIKEDRLYEVDENMIVRQGPRIGEAIEVMARIFHPEAF</sequence>
<dbReference type="AlphaFoldDB" id="A0A3P7S0W8"/>
<organism evidence="4 5">
    <name type="scientific">Petrocella atlantisensis</name>
    <dbReference type="NCBI Taxonomy" id="2173034"/>
    <lineage>
        <taxon>Bacteria</taxon>
        <taxon>Bacillati</taxon>
        <taxon>Bacillota</taxon>
        <taxon>Clostridia</taxon>
        <taxon>Lachnospirales</taxon>
        <taxon>Vallitaleaceae</taxon>
        <taxon>Petrocella</taxon>
    </lineage>
</organism>
<keyword evidence="2" id="KW-0732">Signal</keyword>
<dbReference type="RefSeq" id="WP_172596079.1">
    <property type="nucleotide sequence ID" value="NZ_LR130778.1"/>
</dbReference>
<accession>A0A3P7S0W8</accession>
<reference evidence="4 5" key="1">
    <citation type="submission" date="2018-09" db="EMBL/GenBank/DDBJ databases">
        <authorList>
            <person name="Postec A."/>
        </authorList>
    </citation>
    <scope>NUCLEOTIDE SEQUENCE [LARGE SCALE GENOMIC DNA]</scope>
    <source>
        <strain evidence="4">70B-A</strain>
    </source>
</reference>
<evidence type="ECO:0000313" key="5">
    <source>
        <dbReference type="Proteomes" id="UP000279029"/>
    </source>
</evidence>
<gene>
    <name evidence="4" type="ORF">PATL70BA_0693</name>
</gene>
<dbReference type="PANTHER" id="PTHR30535:SF34">
    <property type="entry name" value="MOLYBDATE-BINDING PROTEIN MOLA"/>
    <property type="match status" value="1"/>
</dbReference>
<proteinExistence type="inferred from homology"/>
<dbReference type="PROSITE" id="PS51257">
    <property type="entry name" value="PROKAR_LIPOPROTEIN"/>
    <property type="match status" value="1"/>
</dbReference>
<evidence type="ECO:0000313" key="4">
    <source>
        <dbReference type="EMBL" id="VDN46559.1"/>
    </source>
</evidence>